<evidence type="ECO:0000313" key="1">
    <source>
        <dbReference type="EMBL" id="GMN55390.1"/>
    </source>
</evidence>
<comment type="caution">
    <text evidence="1">The sequence shown here is derived from an EMBL/GenBank/DDBJ whole genome shotgun (WGS) entry which is preliminary data.</text>
</comment>
<proteinExistence type="predicted"/>
<name>A0AA88DEV3_FICCA</name>
<gene>
    <name evidence="1" type="ORF">TIFTF001_024517</name>
</gene>
<keyword evidence="2" id="KW-1185">Reference proteome</keyword>
<sequence length="97" mass="11225">MAMIHHSAFATEDSSIFSQFTYWSCSFLFEVMQFTNKDKFLPHRGDQIQKFSMIIFFRDSLIRYEKILSSPPGATCAQHMARVPNTRLAHVKCCARA</sequence>
<dbReference type="Proteomes" id="UP001187192">
    <property type="component" value="Unassembled WGS sequence"/>
</dbReference>
<evidence type="ECO:0000313" key="2">
    <source>
        <dbReference type="Proteomes" id="UP001187192"/>
    </source>
</evidence>
<accession>A0AA88DEV3</accession>
<reference evidence="1" key="1">
    <citation type="submission" date="2023-07" db="EMBL/GenBank/DDBJ databases">
        <title>draft genome sequence of fig (Ficus carica).</title>
        <authorList>
            <person name="Takahashi T."/>
            <person name="Nishimura K."/>
        </authorList>
    </citation>
    <scope>NUCLEOTIDE SEQUENCE</scope>
</reference>
<dbReference type="EMBL" id="BTGU01000057">
    <property type="protein sequence ID" value="GMN55390.1"/>
    <property type="molecule type" value="Genomic_DNA"/>
</dbReference>
<dbReference type="AlphaFoldDB" id="A0AA88DEV3"/>
<organism evidence="1 2">
    <name type="scientific">Ficus carica</name>
    <name type="common">Common fig</name>
    <dbReference type="NCBI Taxonomy" id="3494"/>
    <lineage>
        <taxon>Eukaryota</taxon>
        <taxon>Viridiplantae</taxon>
        <taxon>Streptophyta</taxon>
        <taxon>Embryophyta</taxon>
        <taxon>Tracheophyta</taxon>
        <taxon>Spermatophyta</taxon>
        <taxon>Magnoliopsida</taxon>
        <taxon>eudicotyledons</taxon>
        <taxon>Gunneridae</taxon>
        <taxon>Pentapetalae</taxon>
        <taxon>rosids</taxon>
        <taxon>fabids</taxon>
        <taxon>Rosales</taxon>
        <taxon>Moraceae</taxon>
        <taxon>Ficeae</taxon>
        <taxon>Ficus</taxon>
    </lineage>
</organism>
<protein>
    <submittedName>
        <fullName evidence="1">Uncharacterized protein</fullName>
    </submittedName>
</protein>